<dbReference type="PANTHER" id="PTHR47996">
    <property type="entry name" value="TRANSCRIPTION FACTOR DUO1"/>
    <property type="match status" value="1"/>
</dbReference>
<reference evidence="2" key="5">
    <citation type="journal article" date="2021" name="G3 (Bethesda)">
        <title>Aegilops tauschii genome assembly Aet v5.0 features greater sequence contiguity and improved annotation.</title>
        <authorList>
            <person name="Wang L."/>
            <person name="Zhu T."/>
            <person name="Rodriguez J.C."/>
            <person name="Deal K.R."/>
            <person name="Dubcovsky J."/>
            <person name="McGuire P.E."/>
            <person name="Lux T."/>
            <person name="Spannagl M."/>
            <person name="Mayer K.F.X."/>
            <person name="Baldrich P."/>
            <person name="Meyers B.C."/>
            <person name="Huo N."/>
            <person name="Gu Y.Q."/>
            <person name="Zhou H."/>
            <person name="Devos K.M."/>
            <person name="Bennetzen J.L."/>
            <person name="Unver T."/>
            <person name="Budak H."/>
            <person name="Gulick P.J."/>
            <person name="Galiba G."/>
            <person name="Kalapos B."/>
            <person name="Nelson D.R."/>
            <person name="Li P."/>
            <person name="You F.M."/>
            <person name="Luo M.C."/>
            <person name="Dvorak J."/>
        </authorList>
    </citation>
    <scope>NUCLEOTIDE SEQUENCE [LARGE SCALE GENOMIC DNA]</scope>
    <source>
        <strain evidence="2">cv. AL8/78</strain>
    </source>
</reference>
<reference evidence="2" key="3">
    <citation type="journal article" date="2017" name="Nature">
        <title>Genome sequence of the progenitor of the wheat D genome Aegilops tauschii.</title>
        <authorList>
            <person name="Luo M.C."/>
            <person name="Gu Y.Q."/>
            <person name="Puiu D."/>
            <person name="Wang H."/>
            <person name="Twardziok S.O."/>
            <person name="Deal K.R."/>
            <person name="Huo N."/>
            <person name="Zhu T."/>
            <person name="Wang L."/>
            <person name="Wang Y."/>
            <person name="McGuire P.E."/>
            <person name="Liu S."/>
            <person name="Long H."/>
            <person name="Ramasamy R.K."/>
            <person name="Rodriguez J.C."/>
            <person name="Van S.L."/>
            <person name="Yuan L."/>
            <person name="Wang Z."/>
            <person name="Xia Z."/>
            <person name="Xiao L."/>
            <person name="Anderson O.D."/>
            <person name="Ouyang S."/>
            <person name="Liang Y."/>
            <person name="Zimin A.V."/>
            <person name="Pertea G."/>
            <person name="Qi P."/>
            <person name="Bennetzen J.L."/>
            <person name="Dai X."/>
            <person name="Dawson M.W."/>
            <person name="Muller H.G."/>
            <person name="Kugler K."/>
            <person name="Rivarola-Duarte L."/>
            <person name="Spannagl M."/>
            <person name="Mayer K.F.X."/>
            <person name="Lu F.H."/>
            <person name="Bevan M.W."/>
            <person name="Leroy P."/>
            <person name="Li P."/>
            <person name="You F.M."/>
            <person name="Sun Q."/>
            <person name="Liu Z."/>
            <person name="Lyons E."/>
            <person name="Wicker T."/>
            <person name="Salzberg S.L."/>
            <person name="Devos K.M."/>
            <person name="Dvorak J."/>
        </authorList>
    </citation>
    <scope>NUCLEOTIDE SEQUENCE [LARGE SCALE GENOMIC DNA]</scope>
    <source>
        <strain evidence="2">cv. AL8/78</strain>
    </source>
</reference>
<organism evidence="2 3">
    <name type="scientific">Aegilops tauschii subsp. strangulata</name>
    <name type="common">Goatgrass</name>
    <dbReference type="NCBI Taxonomy" id="200361"/>
    <lineage>
        <taxon>Eukaryota</taxon>
        <taxon>Viridiplantae</taxon>
        <taxon>Streptophyta</taxon>
        <taxon>Embryophyta</taxon>
        <taxon>Tracheophyta</taxon>
        <taxon>Spermatophyta</taxon>
        <taxon>Magnoliopsida</taxon>
        <taxon>Liliopsida</taxon>
        <taxon>Poales</taxon>
        <taxon>Poaceae</taxon>
        <taxon>BOP clade</taxon>
        <taxon>Pooideae</taxon>
        <taxon>Triticodae</taxon>
        <taxon>Triticeae</taxon>
        <taxon>Triticinae</taxon>
        <taxon>Aegilops</taxon>
    </lineage>
</organism>
<keyword evidence="3" id="KW-1185">Reference proteome</keyword>
<dbReference type="STRING" id="200361.A0A453CPV4"/>
<feature type="compositionally biased region" description="Gly residues" evidence="1">
    <location>
        <begin position="23"/>
        <end position="35"/>
    </location>
</feature>
<proteinExistence type="predicted"/>
<feature type="region of interest" description="Disordered" evidence="1">
    <location>
        <begin position="1"/>
        <end position="77"/>
    </location>
</feature>
<evidence type="ECO:0000313" key="2">
    <source>
        <dbReference type="EnsemblPlants" id="AET2Gv20919100.1"/>
    </source>
</evidence>
<dbReference type="EnsemblPlants" id="AET2Gv20919100.1">
    <property type="protein sequence ID" value="AET2Gv20919100.1"/>
    <property type="gene ID" value="AET2Gv20919100"/>
</dbReference>
<name>A0A453CPV4_AEGTS</name>
<evidence type="ECO:0000313" key="3">
    <source>
        <dbReference type="Proteomes" id="UP000015105"/>
    </source>
</evidence>
<dbReference type="AlphaFoldDB" id="A0A453CPV4"/>
<sequence>GASTRRRRPPEGRQEGRRRRGGAEGAVDGGGGRGAAGARAHARPARLELHSIQRRPAAHRQVLPPPLGQQAPAQPQDWLQVLRRRGAGGDRAAGAVRQQVGEDCHLPAGQDGQRRQELLEHPPEAARQAAARASPRPAQQDQEQQHQSVRILSRVRHDKMGSCQDHVPSVCNSSGGQSLAAAPPMEYQDAARISHDQMCSGFLSFEPLPLQAAAPATTEGEASSSNAAYYQLAPESSFYHHPYHLLEFPGLPERCSIDPGFVGASAMDDLAYQELLPPLHPAPMMMPFFGMEYSRDAIKVETRDNFFDDLPPDVFDSFDQVPPPFSPSATN</sequence>
<dbReference type="InterPro" id="IPR053106">
    <property type="entry name" value="Plant_Male-Germline_Reg_TFs"/>
</dbReference>
<reference evidence="2" key="4">
    <citation type="submission" date="2019-03" db="UniProtKB">
        <authorList>
            <consortium name="EnsemblPlants"/>
        </authorList>
    </citation>
    <scope>IDENTIFICATION</scope>
</reference>
<dbReference type="Gramene" id="AET2Gv20919100.1">
    <property type="protein sequence ID" value="AET2Gv20919100.1"/>
    <property type="gene ID" value="AET2Gv20919100"/>
</dbReference>
<accession>A0A453CPV4</accession>
<dbReference type="PANTHER" id="PTHR47996:SF5">
    <property type="entry name" value="TRANSCRIPTION FACTOR MYB58-RELATED"/>
    <property type="match status" value="1"/>
</dbReference>
<reference evidence="3" key="2">
    <citation type="journal article" date="2017" name="Nat. Plants">
        <title>The Aegilops tauschii genome reveals multiple impacts of transposons.</title>
        <authorList>
            <person name="Zhao G."/>
            <person name="Zou C."/>
            <person name="Li K."/>
            <person name="Wang K."/>
            <person name="Li T."/>
            <person name="Gao L."/>
            <person name="Zhang X."/>
            <person name="Wang H."/>
            <person name="Yang Z."/>
            <person name="Liu X."/>
            <person name="Jiang W."/>
            <person name="Mao L."/>
            <person name="Kong X."/>
            <person name="Jiao Y."/>
            <person name="Jia J."/>
        </authorList>
    </citation>
    <scope>NUCLEOTIDE SEQUENCE [LARGE SCALE GENOMIC DNA]</scope>
    <source>
        <strain evidence="3">cv. AL8/78</strain>
    </source>
</reference>
<evidence type="ECO:0000256" key="1">
    <source>
        <dbReference type="SAM" id="MobiDB-lite"/>
    </source>
</evidence>
<dbReference type="Proteomes" id="UP000015105">
    <property type="component" value="Chromosome 2D"/>
</dbReference>
<feature type="region of interest" description="Disordered" evidence="1">
    <location>
        <begin position="123"/>
        <end position="149"/>
    </location>
</feature>
<protein>
    <submittedName>
        <fullName evidence="2">Uncharacterized protein</fullName>
    </submittedName>
</protein>
<reference evidence="3" key="1">
    <citation type="journal article" date="2014" name="Science">
        <title>Ancient hybridizations among the ancestral genomes of bread wheat.</title>
        <authorList>
            <consortium name="International Wheat Genome Sequencing Consortium,"/>
            <person name="Marcussen T."/>
            <person name="Sandve S.R."/>
            <person name="Heier L."/>
            <person name="Spannagl M."/>
            <person name="Pfeifer M."/>
            <person name="Jakobsen K.S."/>
            <person name="Wulff B.B."/>
            <person name="Steuernagel B."/>
            <person name="Mayer K.F."/>
            <person name="Olsen O.A."/>
        </authorList>
    </citation>
    <scope>NUCLEOTIDE SEQUENCE [LARGE SCALE GENOMIC DNA]</scope>
    <source>
        <strain evidence="3">cv. AL8/78</strain>
    </source>
</reference>
<feature type="compositionally biased region" description="Low complexity" evidence="1">
    <location>
        <begin position="125"/>
        <end position="140"/>
    </location>
</feature>